<proteinExistence type="predicted"/>
<name>A0A9W4D386_BLUGR</name>
<sequence>MHCAYALLLWPQQPELYPDRLVVLANHGKYHHYGVYKPMNRGQFPAPESEKYLLMTGDTPDEYGTYLKAYCSSRMPISQIVSKIIEGLSVLTTSSHLDFGTTNDSAQACLERVLNLSDSMPHGDIITITDIRQNHICSDINIVHLAYSGEISEGQSVEGFFRHNPEARIKIRLDQPINVMEVVSESQLLGQCRIENKLHVLAWYLGHLHIFYRITGSPLLYPLTKIEEETANGKIIESFIFQLFEPFKDFKQAIKTFESEQEGLTGWCSRKFCAPDKTFQKMYPTSSVITQYKFRGLKQANFQDLDVFRGQRVKYSGWSF</sequence>
<dbReference type="EMBL" id="CAJHIT010000008">
    <property type="protein sequence ID" value="CAD6503905.1"/>
    <property type="molecule type" value="Genomic_DNA"/>
</dbReference>
<evidence type="ECO:0000313" key="2">
    <source>
        <dbReference type="Proteomes" id="UP000683417"/>
    </source>
</evidence>
<organism evidence="1 2">
    <name type="scientific">Blumeria graminis f. sp. triticale</name>
    <dbReference type="NCBI Taxonomy" id="1689686"/>
    <lineage>
        <taxon>Eukaryota</taxon>
        <taxon>Fungi</taxon>
        <taxon>Dikarya</taxon>
        <taxon>Ascomycota</taxon>
        <taxon>Pezizomycotina</taxon>
        <taxon>Leotiomycetes</taxon>
        <taxon>Erysiphales</taxon>
        <taxon>Erysiphaceae</taxon>
        <taxon>Blumeria</taxon>
    </lineage>
</organism>
<comment type="caution">
    <text evidence="1">The sequence shown here is derived from an EMBL/GenBank/DDBJ whole genome shotgun (WGS) entry which is preliminary data.</text>
</comment>
<protein>
    <submittedName>
        <fullName evidence="1">BgTH12-05648</fullName>
    </submittedName>
</protein>
<evidence type="ECO:0000313" key="1">
    <source>
        <dbReference type="EMBL" id="CAD6503905.1"/>
    </source>
</evidence>
<gene>
    <name evidence="1" type="ORF">BGTH12_LOCUS5263</name>
</gene>
<accession>A0A9W4D386</accession>
<dbReference type="AlphaFoldDB" id="A0A9W4D386"/>
<dbReference type="Proteomes" id="UP000683417">
    <property type="component" value="Unassembled WGS sequence"/>
</dbReference>
<reference evidence="1" key="1">
    <citation type="submission" date="2020-10" db="EMBL/GenBank/DDBJ databases">
        <authorList>
            <person name="Muller C M."/>
        </authorList>
    </citation>
    <scope>NUCLEOTIDE SEQUENCE</scope>
    <source>
        <strain evidence="1">THUN-12</strain>
    </source>
</reference>